<feature type="domain" description="SAP" evidence="1">
    <location>
        <begin position="24"/>
        <end position="58"/>
    </location>
</feature>
<dbReference type="Proteomes" id="UP000190837">
    <property type="component" value="Unassembled WGS sequence"/>
</dbReference>
<gene>
    <name evidence="2" type="ORF">CHUV0807_1181</name>
</gene>
<organism evidence="2 3">
    <name type="scientific">Cardiobacterium hominis</name>
    <dbReference type="NCBI Taxonomy" id="2718"/>
    <lineage>
        <taxon>Bacteria</taxon>
        <taxon>Pseudomonadati</taxon>
        <taxon>Pseudomonadota</taxon>
        <taxon>Gammaproteobacteria</taxon>
        <taxon>Cardiobacteriales</taxon>
        <taxon>Cardiobacteriaceae</taxon>
        <taxon>Cardiobacterium</taxon>
    </lineage>
</organism>
<dbReference type="PROSITE" id="PS50800">
    <property type="entry name" value="SAP"/>
    <property type="match status" value="1"/>
</dbReference>
<evidence type="ECO:0000313" key="3">
    <source>
        <dbReference type="Proteomes" id="UP000190837"/>
    </source>
</evidence>
<dbReference type="EMBL" id="FKLO01000043">
    <property type="protein sequence ID" value="SAM63923.1"/>
    <property type="molecule type" value="Genomic_DNA"/>
</dbReference>
<dbReference type="SUPFAM" id="SSF68906">
    <property type="entry name" value="SAP domain"/>
    <property type="match status" value="1"/>
</dbReference>
<sequence>MPYMLEWAASYHDIPQNPDMDTALSWFTVAELKGFCKTHGLSATGKREDIENTIRSEGSFLAAWSGEIAQRRREKEEKKSLSDKRKRAEILIHYVVFLCGAQGRIRDIKKAFARNPEAVVVFMDCHDEGERDFYKNITAIDEMYYPPFFPGDRVITMIFRNREKVPAGRRILQTPWK</sequence>
<evidence type="ECO:0000313" key="2">
    <source>
        <dbReference type="EMBL" id="SAM63923.1"/>
    </source>
</evidence>
<dbReference type="InterPro" id="IPR036361">
    <property type="entry name" value="SAP_dom_sf"/>
</dbReference>
<accession>A0A1C3H4E3</accession>
<reference evidence="3" key="1">
    <citation type="submission" date="2016-04" db="EMBL/GenBank/DDBJ databases">
        <authorList>
            <person name="Tagini F."/>
        </authorList>
    </citation>
    <scope>NUCLEOTIDE SEQUENCE [LARGE SCALE GENOMIC DNA]</scope>
    <source>
        <strain evidence="3">CHUV0807</strain>
    </source>
</reference>
<protein>
    <recommendedName>
        <fullName evidence="1">SAP domain-containing protein</fullName>
    </recommendedName>
</protein>
<dbReference type="Pfam" id="PF02037">
    <property type="entry name" value="SAP"/>
    <property type="match status" value="1"/>
</dbReference>
<name>A0A1C3H4E3_9GAMM</name>
<proteinExistence type="predicted"/>
<dbReference type="AlphaFoldDB" id="A0A1C3H4E3"/>
<dbReference type="InterPro" id="IPR003034">
    <property type="entry name" value="SAP_dom"/>
</dbReference>
<evidence type="ECO:0000259" key="1">
    <source>
        <dbReference type="PROSITE" id="PS50800"/>
    </source>
</evidence>